<dbReference type="PROSITE" id="PS50212">
    <property type="entry name" value="RASGEF_NTER"/>
    <property type="match status" value="1"/>
</dbReference>
<feature type="compositionally biased region" description="Basic and acidic residues" evidence="11">
    <location>
        <begin position="629"/>
        <end position="640"/>
    </location>
</feature>
<dbReference type="PANTHER" id="PTHR23113">
    <property type="entry name" value="GUANINE NUCLEOTIDE EXCHANGE FACTOR"/>
    <property type="match status" value="1"/>
</dbReference>
<gene>
    <name evidence="14" type="ORF">BN860_04390g</name>
</gene>
<evidence type="ECO:0000256" key="3">
    <source>
        <dbReference type="ARBA" id="ARBA00022490"/>
    </source>
</evidence>
<feature type="compositionally biased region" description="Polar residues" evidence="11">
    <location>
        <begin position="755"/>
        <end position="764"/>
    </location>
</feature>
<feature type="compositionally biased region" description="Polar residues" evidence="11">
    <location>
        <begin position="1047"/>
        <end position="1059"/>
    </location>
</feature>
<feature type="domain" description="N-terminal Ras-GEF" evidence="13">
    <location>
        <begin position="28"/>
        <end position="161"/>
    </location>
</feature>
<comment type="similarity">
    <text evidence="8">Belongs to the LTE1 family.</text>
</comment>
<dbReference type="InterPro" id="IPR036964">
    <property type="entry name" value="RASGEF_cat_dom_sf"/>
</dbReference>
<dbReference type="CDD" id="cd06224">
    <property type="entry name" value="REM"/>
    <property type="match status" value="1"/>
</dbReference>
<dbReference type="PROSITE" id="PS50009">
    <property type="entry name" value="RASGEF_CAT"/>
    <property type="match status" value="1"/>
</dbReference>
<feature type="domain" description="Ras-GEF" evidence="12">
    <location>
        <begin position="1188"/>
        <end position="1428"/>
    </location>
</feature>
<dbReference type="GO" id="GO:0005737">
    <property type="term" value="C:cytoplasm"/>
    <property type="evidence" value="ECO:0007669"/>
    <property type="project" value="UniProtKB-SubCell"/>
</dbReference>
<dbReference type="Pfam" id="PF00617">
    <property type="entry name" value="RasGEF"/>
    <property type="match status" value="1"/>
</dbReference>
<evidence type="ECO:0000256" key="8">
    <source>
        <dbReference type="ARBA" id="ARBA00061443"/>
    </source>
</evidence>
<proteinExistence type="inferred from homology"/>
<feature type="region of interest" description="Disordered" evidence="11">
    <location>
        <begin position="857"/>
        <end position="939"/>
    </location>
</feature>
<feature type="region of interest" description="Disordered" evidence="11">
    <location>
        <begin position="623"/>
        <end position="684"/>
    </location>
</feature>
<protein>
    <recommendedName>
        <fullName evidence="9">Guanine nucleotide exchange factor LTE1</fullName>
    </recommendedName>
</protein>
<dbReference type="InterPro" id="IPR001895">
    <property type="entry name" value="RASGEF_cat_dom"/>
</dbReference>
<sequence length="1435" mass="162253">MDIFSRPDYYPSPSSNVVKYREPDGFKGKRTILNADLVALVVDLSSPVDAVDYTVISDFFLIYRNFMSPMQLQHLLVMRFRWCISEIEVETSKTNRRRKIGEIALVRTFVLLRHWILNYFVQDFLVDVNLRIQLIKFLNRKLKTYPKIVRCTVLNLKKAWIHCSKRVWTNLDLDEPKIIGEDDLWVKYEIKDITELEELKKRNSQLSSYAIQGSSSPNFRNQSVLSLYKSTDVFQLPVPSAAERRKKDNRTASMILFPQDNSNVKVIDTRKPLNAWSAADSKAEHEGNGLKGHNKISRLSKLTKVSTVMKDIDYPSSPGINKVMPPTPAKKVELILQLPDDNKNNSTNSTLPFSRNGSVRRSSSLGRISSVGRSSNSRNINTIGRSASTGRAGSVSRSSNFRSSMMHHGAVGLMSKWKKNHTYANRHDNEASLKKKNDNIKPEMENFIKYVISISSLEDRNFAPEEMENLISTKFDLLSARTIEEVEYLVTLENNLIKEVNQTVTEDEKPPIVQETEKEKQVSDEMEFSAMDNLNIYQTVNTIANSVFSLSKAFNQHKQQQIQPQNIVASPSFAVLERRQVQSAMPFAGAHSHSRLSMNSQNIEKECTPSFRDNGPQRLIFHGSSIQRDPTKEKDAHRFSDTSSLMTPTKLRRSPSPKRTCPSPSKQPLPDVQECHDLSSDGVHNDNASTLSCVSYDSKLSNPENLPIGTGRRSRKVSLTYPNQDHSLKRKDAQPNLREFTFEDKERLEKEDTSSLDSFVTTNEPESDGSEKASFHEASEFTATIVRQSSGRVSLSGGRTRIYSNARESMWSAGQRVSQDPDFLSKDKALHEKEIEMLELENDMTKRMSTTTSVDTNMLFSSTHGSPRKSSFLPPGPIRLSATPSIHSVASVQRNSTDDILKTQDIPKRHEPIDSTPKSKGKNILQPQSSTDSSFNFSTSNDGCSQNDFGMAAGLGSKYLFAPDNESTDYASPAKNVEALKNKFFEDDNEDTFELESKQGDDESPIKGPVVGGSSHKNLEGKSHNVERLLEKIDDKQKQMPKFGTPDTPTTIDWNNFSEDSVVDDPVNVALMKLEGTYKNDGSEENGPSSHKSSDSVLVNEVSMLGISDVAGGQPDPKNKRKSLLIETRRQTIMNIPYTPTAAEQGSLGSQESITFQAKDLLAQYEMKDPSLSLENCEQHIPFILMYDSLSIAQQMTLIEKELLSEVDWKDLVNVDLNYSGPPITSWLQLLVQNESMSGINLAIARFNLTVDWIISEIILTADIKLKRNTIQRFIHVADHCKSFQNYNTLMEIVLALNSTAVQTFVEAWRLIEPGDLITWGELKKMPSLDKNYAYIRKLLNNIDPMKGCAPFIVVYLSDLSLNSEKRTWIKDNEIVNYNKFETNVQIVKNFIQRVQWSKFYDFRVDHELLSKCVYLTALSHTEMTQVINRSTNNK</sequence>
<evidence type="ECO:0000313" key="15">
    <source>
        <dbReference type="Proteomes" id="UP000019375"/>
    </source>
</evidence>
<dbReference type="SUPFAM" id="SSF48366">
    <property type="entry name" value="Ras GEF"/>
    <property type="match status" value="1"/>
</dbReference>
<evidence type="ECO:0000256" key="5">
    <source>
        <dbReference type="ARBA" id="ARBA00022658"/>
    </source>
</evidence>
<dbReference type="InterPro" id="IPR000651">
    <property type="entry name" value="Ras-like_Gua-exchang_fac_N"/>
</dbReference>
<dbReference type="GO" id="GO:0007265">
    <property type="term" value="P:Ras protein signal transduction"/>
    <property type="evidence" value="ECO:0007669"/>
    <property type="project" value="TreeGrafter"/>
</dbReference>
<keyword evidence="4" id="KW-0132">Cell division</keyword>
<evidence type="ECO:0000256" key="2">
    <source>
        <dbReference type="ARBA" id="ARBA00004496"/>
    </source>
</evidence>
<dbReference type="SMART" id="SM00147">
    <property type="entry name" value="RasGEF"/>
    <property type="match status" value="1"/>
</dbReference>
<organism evidence="14 15">
    <name type="scientific">Zygosaccharomyces bailii (strain CLIB 213 / ATCC 58445 / CBS 680 / BCRC 21525 / NBRC 1098 / NCYC 1416 / NRRL Y-2227)</name>
    <dbReference type="NCBI Taxonomy" id="1333698"/>
    <lineage>
        <taxon>Eukaryota</taxon>
        <taxon>Fungi</taxon>
        <taxon>Dikarya</taxon>
        <taxon>Ascomycota</taxon>
        <taxon>Saccharomycotina</taxon>
        <taxon>Saccharomycetes</taxon>
        <taxon>Saccharomycetales</taxon>
        <taxon>Saccharomycetaceae</taxon>
        <taxon>Zygosaccharomyces</taxon>
    </lineage>
</organism>
<dbReference type="FunFam" id="1.10.840.10:FF:000019">
    <property type="entry name" value="Guanine nucleotide exchange factor LTE1"/>
    <property type="match status" value="1"/>
</dbReference>
<accession>A0A8J2TAJ3</accession>
<feature type="region of interest" description="Disordered" evidence="11">
    <location>
        <begin position="994"/>
        <end position="1023"/>
    </location>
</feature>
<evidence type="ECO:0000256" key="6">
    <source>
        <dbReference type="ARBA" id="ARBA00022776"/>
    </source>
</evidence>
<dbReference type="SMART" id="SM00229">
    <property type="entry name" value="RasGEFN"/>
    <property type="match status" value="1"/>
</dbReference>
<evidence type="ECO:0000256" key="7">
    <source>
        <dbReference type="ARBA" id="ARBA00023306"/>
    </source>
</evidence>
<evidence type="ECO:0000256" key="9">
    <source>
        <dbReference type="ARBA" id="ARBA00070837"/>
    </source>
</evidence>
<evidence type="ECO:0000313" key="14">
    <source>
        <dbReference type="EMBL" id="CDF90582.1"/>
    </source>
</evidence>
<dbReference type="Gene3D" id="1.20.870.10">
    <property type="entry name" value="Son of sevenless (SoS) protein Chain: S domain 1"/>
    <property type="match status" value="1"/>
</dbReference>
<dbReference type="EMBL" id="HG316460">
    <property type="protein sequence ID" value="CDF90582.1"/>
    <property type="molecule type" value="Genomic_DNA"/>
</dbReference>
<dbReference type="CDD" id="cd00155">
    <property type="entry name" value="RasGEF"/>
    <property type="match status" value="1"/>
</dbReference>
<evidence type="ECO:0000259" key="12">
    <source>
        <dbReference type="PROSITE" id="PS50009"/>
    </source>
</evidence>
<feature type="compositionally biased region" description="Polar residues" evidence="11">
    <location>
        <begin position="882"/>
        <end position="895"/>
    </location>
</feature>
<feature type="region of interest" description="Disordered" evidence="11">
    <location>
        <begin position="340"/>
        <end position="399"/>
    </location>
</feature>
<comment type="subcellular location">
    <subcellularLocation>
        <location evidence="1">Bud</location>
    </subcellularLocation>
    <subcellularLocation>
        <location evidence="2">Cytoplasm</location>
    </subcellularLocation>
</comment>
<feature type="region of interest" description="Disordered" evidence="11">
    <location>
        <begin position="697"/>
        <end position="775"/>
    </location>
</feature>
<dbReference type="Proteomes" id="UP000019375">
    <property type="component" value="Unassembled WGS sequence"/>
</dbReference>
<keyword evidence="7" id="KW-0131">Cell cycle</keyword>
<keyword evidence="6" id="KW-0498">Mitosis</keyword>
<feature type="compositionally biased region" description="Polar residues" evidence="11">
    <location>
        <begin position="857"/>
        <end position="869"/>
    </location>
</feature>
<evidence type="ECO:0000259" key="13">
    <source>
        <dbReference type="PROSITE" id="PS50212"/>
    </source>
</evidence>
<feature type="compositionally biased region" description="Polar residues" evidence="11">
    <location>
        <begin position="344"/>
        <end position="391"/>
    </location>
</feature>
<feature type="compositionally biased region" description="Low complexity" evidence="11">
    <location>
        <begin position="929"/>
        <end position="939"/>
    </location>
</feature>
<dbReference type="PANTHER" id="PTHR23113:SF363">
    <property type="entry name" value="PROTEIN SON OF SEVENLESS"/>
    <property type="match status" value="1"/>
</dbReference>
<dbReference type="GO" id="GO:0051301">
    <property type="term" value="P:cell division"/>
    <property type="evidence" value="ECO:0007669"/>
    <property type="project" value="UniProtKB-KW"/>
</dbReference>
<feature type="compositionally biased region" description="Basic and acidic residues" evidence="11">
    <location>
        <begin position="995"/>
        <end position="1005"/>
    </location>
</feature>
<evidence type="ECO:0000256" key="4">
    <source>
        <dbReference type="ARBA" id="ARBA00022618"/>
    </source>
</evidence>
<evidence type="ECO:0000256" key="1">
    <source>
        <dbReference type="ARBA" id="ARBA00004378"/>
    </source>
</evidence>
<keyword evidence="15" id="KW-1185">Reference proteome</keyword>
<dbReference type="GO" id="GO:0005933">
    <property type="term" value="C:cellular bud"/>
    <property type="evidence" value="ECO:0007669"/>
    <property type="project" value="UniProtKB-SubCell"/>
</dbReference>
<dbReference type="GO" id="GO:0005085">
    <property type="term" value="F:guanyl-nucleotide exchange factor activity"/>
    <property type="evidence" value="ECO:0007669"/>
    <property type="project" value="UniProtKB-KW"/>
</dbReference>
<dbReference type="OrthoDB" id="10254377at2759"/>
<keyword evidence="5 10" id="KW-0344">Guanine-nucleotide releasing factor</keyword>
<feature type="compositionally biased region" description="Basic and acidic residues" evidence="11">
    <location>
        <begin position="896"/>
        <end position="913"/>
    </location>
</feature>
<dbReference type="InterPro" id="IPR023578">
    <property type="entry name" value="Ras_GEF_dom_sf"/>
</dbReference>
<name>A0A8J2TAJ3_ZYGB2</name>
<dbReference type="Gene3D" id="1.10.840.10">
    <property type="entry name" value="Ras guanine-nucleotide exchange factors catalytic domain"/>
    <property type="match status" value="1"/>
</dbReference>
<keyword evidence="3" id="KW-0963">Cytoplasm</keyword>
<evidence type="ECO:0000256" key="11">
    <source>
        <dbReference type="SAM" id="MobiDB-lite"/>
    </source>
</evidence>
<reference evidence="15" key="1">
    <citation type="journal article" date="2013" name="Genome Announc.">
        <title>Genome sequence of the food spoilage yeast Zygosaccharomyces bailii CLIB 213(T).</title>
        <authorList>
            <person name="Galeote V."/>
            <person name="Bigey F."/>
            <person name="Devillers H."/>
            <person name="Neuveglise C."/>
            <person name="Dequin S."/>
        </authorList>
    </citation>
    <scope>NUCLEOTIDE SEQUENCE [LARGE SCALE GENOMIC DNA]</scope>
    <source>
        <strain evidence="15">CLIB 213 / ATCC 58445 / CBS 680 / CCRC 21525 / NBRC 1098 / NCYC 1416 / NRRL Y-2227</strain>
    </source>
</reference>
<dbReference type="GO" id="GO:0005886">
    <property type="term" value="C:plasma membrane"/>
    <property type="evidence" value="ECO:0007669"/>
    <property type="project" value="TreeGrafter"/>
</dbReference>
<dbReference type="InterPro" id="IPR008937">
    <property type="entry name" value="Ras-like_GEF"/>
</dbReference>
<feature type="region of interest" description="Disordered" evidence="11">
    <location>
        <begin position="1039"/>
        <end position="1059"/>
    </location>
</feature>
<dbReference type="Pfam" id="PF00618">
    <property type="entry name" value="RasGEF_N"/>
    <property type="match status" value="1"/>
</dbReference>
<feature type="compositionally biased region" description="Basic and acidic residues" evidence="11">
    <location>
        <begin position="740"/>
        <end position="753"/>
    </location>
</feature>
<evidence type="ECO:0000256" key="10">
    <source>
        <dbReference type="PROSITE-ProRule" id="PRU00168"/>
    </source>
</evidence>